<dbReference type="PANTHER" id="PTHR35007">
    <property type="entry name" value="INTEGRAL MEMBRANE PROTEIN-RELATED"/>
    <property type="match status" value="1"/>
</dbReference>
<keyword evidence="10" id="KW-1185">Reference proteome</keyword>
<dbReference type="Proteomes" id="UP001291653">
    <property type="component" value="Unassembled WGS sequence"/>
</dbReference>
<evidence type="ECO:0000256" key="7">
    <source>
        <dbReference type="SAM" id="Phobius"/>
    </source>
</evidence>
<feature type="transmembrane region" description="Helical" evidence="7">
    <location>
        <begin position="254"/>
        <end position="274"/>
    </location>
</feature>
<keyword evidence="4 7" id="KW-1133">Transmembrane helix</keyword>
<feature type="transmembrane region" description="Helical" evidence="7">
    <location>
        <begin position="224"/>
        <end position="242"/>
    </location>
</feature>
<sequence length="289" mass="29376">MNAVEPLHVTALCLAVAALLLAGGDTGPGRARLLLAGAEAVRPTPWRPPRWPAHLARPGREWICLPAGLVLAVAARSPLPLLAGAAAVPLVRRRLRAARRSAERGRRAEAVIALVGAVAAELRAGLQPGQALLAAAATVDALGPGGTTVAAAARFGGNVPEALREAARAPGADGLVGLAACWRVTVDGGAGLAAALDRLEAALRAERDQHEELRAQLAGARSTIGLLALLPAFALAMGWALGAEPLRVLLRTPAGLFCLAVGGALEAAGLWWAARIVRAVPKPPAGAVR</sequence>
<keyword evidence="5 7" id="KW-0472">Membrane</keyword>
<evidence type="ECO:0000256" key="4">
    <source>
        <dbReference type="ARBA" id="ARBA00022989"/>
    </source>
</evidence>
<gene>
    <name evidence="9" type="ORF">SYYSPA8_16980</name>
</gene>
<comment type="subcellular location">
    <subcellularLocation>
        <location evidence="1">Cell membrane</location>
        <topology evidence="1">Multi-pass membrane protein</topology>
    </subcellularLocation>
</comment>
<evidence type="ECO:0000256" key="1">
    <source>
        <dbReference type="ARBA" id="ARBA00004651"/>
    </source>
</evidence>
<keyword evidence="6" id="KW-0175">Coiled coil</keyword>
<evidence type="ECO:0000259" key="8">
    <source>
        <dbReference type="Pfam" id="PF00482"/>
    </source>
</evidence>
<evidence type="ECO:0000256" key="6">
    <source>
        <dbReference type="SAM" id="Coils"/>
    </source>
</evidence>
<keyword evidence="2" id="KW-1003">Cell membrane</keyword>
<evidence type="ECO:0000313" key="10">
    <source>
        <dbReference type="Proteomes" id="UP001291653"/>
    </source>
</evidence>
<reference evidence="9 10" key="1">
    <citation type="submission" date="2022-10" db="EMBL/GenBank/DDBJ databases">
        <title>Draft genome sequence of Streptomyces sp. YSPA8.</title>
        <authorList>
            <person name="Moriuchi R."/>
            <person name="Dohra H."/>
            <person name="Yamamura H."/>
            <person name="Kodani S."/>
        </authorList>
    </citation>
    <scope>NUCLEOTIDE SEQUENCE [LARGE SCALE GENOMIC DNA]</scope>
    <source>
        <strain evidence="9 10">YSPA8</strain>
    </source>
</reference>
<evidence type="ECO:0000256" key="5">
    <source>
        <dbReference type="ARBA" id="ARBA00023136"/>
    </source>
</evidence>
<dbReference type="PANTHER" id="PTHR35007:SF4">
    <property type="entry name" value="CONSERVED TRANSMEMBRANE PROTEIN-RELATED"/>
    <property type="match status" value="1"/>
</dbReference>
<dbReference type="EMBL" id="BSBI01000006">
    <property type="protein sequence ID" value="GLF96015.1"/>
    <property type="molecule type" value="Genomic_DNA"/>
</dbReference>
<proteinExistence type="predicted"/>
<feature type="transmembrane region" description="Helical" evidence="7">
    <location>
        <begin position="64"/>
        <end position="91"/>
    </location>
</feature>
<dbReference type="Pfam" id="PF00482">
    <property type="entry name" value="T2SSF"/>
    <property type="match status" value="1"/>
</dbReference>
<organism evidence="9 10">
    <name type="scientific">Streptomyces yaizuensis</name>
    <dbReference type="NCBI Taxonomy" id="2989713"/>
    <lineage>
        <taxon>Bacteria</taxon>
        <taxon>Bacillati</taxon>
        <taxon>Actinomycetota</taxon>
        <taxon>Actinomycetes</taxon>
        <taxon>Kitasatosporales</taxon>
        <taxon>Streptomycetaceae</taxon>
        <taxon>Streptomyces</taxon>
    </lineage>
</organism>
<dbReference type="RefSeq" id="WP_323448048.1">
    <property type="nucleotide sequence ID" value="NZ_BSBI01000006.1"/>
</dbReference>
<comment type="caution">
    <text evidence="9">The sequence shown here is derived from an EMBL/GenBank/DDBJ whole genome shotgun (WGS) entry which is preliminary data.</text>
</comment>
<dbReference type="InterPro" id="IPR018076">
    <property type="entry name" value="T2SS_GspF_dom"/>
</dbReference>
<accession>A0ABQ5P095</accession>
<keyword evidence="3 7" id="KW-0812">Transmembrane</keyword>
<evidence type="ECO:0000313" key="9">
    <source>
        <dbReference type="EMBL" id="GLF96015.1"/>
    </source>
</evidence>
<feature type="coiled-coil region" evidence="6">
    <location>
        <begin position="196"/>
        <end position="223"/>
    </location>
</feature>
<protein>
    <submittedName>
        <fullName evidence="9">Type II secretion system F family protein</fullName>
    </submittedName>
</protein>
<name>A0ABQ5P095_9ACTN</name>
<evidence type="ECO:0000256" key="3">
    <source>
        <dbReference type="ARBA" id="ARBA00022692"/>
    </source>
</evidence>
<evidence type="ECO:0000256" key="2">
    <source>
        <dbReference type="ARBA" id="ARBA00022475"/>
    </source>
</evidence>
<feature type="domain" description="Type II secretion system protein GspF" evidence="8">
    <location>
        <begin position="118"/>
        <end position="238"/>
    </location>
</feature>